<dbReference type="AlphaFoldDB" id="D3T0S4"/>
<evidence type="ECO:0000259" key="1">
    <source>
        <dbReference type="Pfam" id="PF13240"/>
    </source>
</evidence>
<sequence length="50" mass="5560">MLSTYLGQLVSAVREEETLYECRHCGVSIEDDVTTCPTCGSTEVAQYELE</sequence>
<geneLocation type="plasmid" evidence="2 3">
    <name>pNMAG01</name>
</geneLocation>
<dbReference type="SUPFAM" id="SSF57802">
    <property type="entry name" value="Rubredoxin-like"/>
    <property type="match status" value="1"/>
</dbReference>
<dbReference type="Proteomes" id="UP000001879">
    <property type="component" value="Plasmid pNMAG01"/>
</dbReference>
<dbReference type="EMBL" id="CP001933">
    <property type="protein sequence ID" value="ADD07183.1"/>
    <property type="molecule type" value="Genomic_DNA"/>
</dbReference>
<dbReference type="Pfam" id="PF13240">
    <property type="entry name" value="Zn_Ribbon_1"/>
    <property type="match status" value="1"/>
</dbReference>
<accession>D3T0S4</accession>
<reference evidence="3" key="1">
    <citation type="submission" date="2010-02" db="EMBL/GenBank/DDBJ databases">
        <title>Complete sequence of plasmid 1 of Natrialba magadii ATCC 43099.</title>
        <authorList>
            <consortium name="US DOE Joint Genome Institute"/>
            <person name="Lucas S."/>
            <person name="Copeland A."/>
            <person name="Lapidus A."/>
            <person name="Cheng J.-F."/>
            <person name="Bruce D."/>
            <person name="Goodwin L."/>
            <person name="Pitluck S."/>
            <person name="Davenport K."/>
            <person name="Saunders E."/>
            <person name="Detter J.C."/>
            <person name="Han C."/>
            <person name="Tapia R."/>
            <person name="Land M."/>
            <person name="Hauser L."/>
            <person name="Kyrpides N."/>
            <person name="Mikhailova N."/>
            <person name="De Castro R.E."/>
            <person name="Maupin-Furlow J.A."/>
            <person name="Woyke T."/>
        </authorList>
    </citation>
    <scope>NUCLEOTIDE SEQUENCE [LARGE SCALE GENOMIC DNA]</scope>
    <source>
        <strain evidence="3">ATCC 43099 / DSM 3394 / CCM 3739 / CIP 104546 / IAM 13178 / JCM 8861 / NBRC 102185 / NCIMB 2190 / MS3</strain>
        <plasmid evidence="3">pNMAG01</plasmid>
    </source>
</reference>
<evidence type="ECO:0000313" key="2">
    <source>
        <dbReference type="EMBL" id="ADD07183.1"/>
    </source>
</evidence>
<proteinExistence type="predicted"/>
<feature type="domain" description="Zinc-ribbon" evidence="1">
    <location>
        <begin position="22"/>
        <end position="41"/>
    </location>
</feature>
<dbReference type="HOGENOM" id="CLU_202925_0_0_2"/>
<dbReference type="KEGG" id="nmg:Nmag_3634"/>
<keyword evidence="3" id="KW-1185">Reference proteome</keyword>
<gene>
    <name evidence="2" type="ordered locus">Nmag_3634</name>
</gene>
<keyword evidence="2" id="KW-0614">Plasmid</keyword>
<organism evidence="2 3">
    <name type="scientific">Natrialba magadii (strain ATCC 43099 / DSM 3394 / CCM 3739 / CIP 104546 / IAM 13178 / JCM 8861 / NBRC 102185 / NCIMB 2190 / MS3)</name>
    <name type="common">Natronobacterium magadii</name>
    <dbReference type="NCBI Taxonomy" id="547559"/>
    <lineage>
        <taxon>Archaea</taxon>
        <taxon>Methanobacteriati</taxon>
        <taxon>Methanobacteriota</taxon>
        <taxon>Stenosarchaea group</taxon>
        <taxon>Halobacteria</taxon>
        <taxon>Halobacteriales</taxon>
        <taxon>Natrialbaceae</taxon>
        <taxon>Natrialba</taxon>
    </lineage>
</organism>
<dbReference type="GeneID" id="31795588"/>
<reference evidence="2 3" key="2">
    <citation type="journal article" date="2012" name="BMC Genomics">
        <title>A comparative genomics perspective on the genetic content of the alkaliphilic haloarchaeon Natrialba magadii ATCC 43099T.</title>
        <authorList>
            <person name="Siddaramappa S."/>
            <person name="Challacombe J.F."/>
            <person name="Decastro R.E."/>
            <person name="Pfeiffer F."/>
            <person name="Sastre D.E."/>
            <person name="Gimenez M.I."/>
            <person name="Paggi R.A."/>
            <person name="Detter J.C."/>
            <person name="Davenport K.W."/>
            <person name="Goodwin L.A."/>
            <person name="Kyrpides N."/>
            <person name="Tapia R."/>
            <person name="Pitluck S."/>
            <person name="Lucas S."/>
            <person name="Woyke T."/>
            <person name="Maupin-Furlow J.A."/>
        </authorList>
    </citation>
    <scope>NUCLEOTIDE SEQUENCE [LARGE SCALE GENOMIC DNA]</scope>
    <source>
        <strain evidence="3">ATCC 43099 / DSM 3394 / CCM 3739 / CIP 104546 / IAM 13178 / JCM 8861 / NBRC 102185 / NCIMB 2190 / MS3</strain>
    </source>
</reference>
<name>D3T0S4_NATMM</name>
<evidence type="ECO:0000313" key="3">
    <source>
        <dbReference type="Proteomes" id="UP000001879"/>
    </source>
</evidence>
<dbReference type="Gene3D" id="2.20.20.30">
    <property type="entry name" value="reverse gyrase domain"/>
    <property type="match status" value="1"/>
</dbReference>
<dbReference type="OrthoDB" id="295069at2157"/>
<dbReference type="InterPro" id="IPR026870">
    <property type="entry name" value="Zinc_ribbon_dom"/>
</dbReference>
<dbReference type="RefSeq" id="WP_012996866.1">
    <property type="nucleotide sequence ID" value="NC_013923.1"/>
</dbReference>
<protein>
    <submittedName>
        <fullName evidence="2">Small CPxCG-related zinc finger protein</fullName>
    </submittedName>
</protein>